<evidence type="ECO:0000313" key="5">
    <source>
        <dbReference type="EMBL" id="CTQ65506.1"/>
    </source>
</evidence>
<keyword evidence="3" id="KW-0804">Transcription</keyword>
<evidence type="ECO:0000256" key="2">
    <source>
        <dbReference type="ARBA" id="ARBA00023125"/>
    </source>
</evidence>
<reference evidence="6" key="1">
    <citation type="submission" date="2015-07" db="EMBL/GenBank/DDBJ databases">
        <authorList>
            <person name="Rodrigo-Torres Lidia"/>
            <person name="Arahal R.David."/>
        </authorList>
    </citation>
    <scope>NUCLEOTIDE SEQUENCE [LARGE SCALE GENOMIC DNA]</scope>
    <source>
        <strain evidence="6">CECT 5112</strain>
    </source>
</reference>
<dbReference type="CDD" id="cd07377">
    <property type="entry name" value="WHTH_GntR"/>
    <property type="match status" value="1"/>
</dbReference>
<evidence type="ECO:0000256" key="3">
    <source>
        <dbReference type="ARBA" id="ARBA00023163"/>
    </source>
</evidence>
<dbReference type="Pfam" id="PF07729">
    <property type="entry name" value="FCD"/>
    <property type="match status" value="1"/>
</dbReference>
<dbReference type="SUPFAM" id="SSF48008">
    <property type="entry name" value="GntR ligand-binding domain-like"/>
    <property type="match status" value="1"/>
</dbReference>
<dbReference type="GO" id="GO:0003677">
    <property type="term" value="F:DNA binding"/>
    <property type="evidence" value="ECO:0007669"/>
    <property type="project" value="UniProtKB-KW"/>
</dbReference>
<dbReference type="PANTHER" id="PTHR43537">
    <property type="entry name" value="TRANSCRIPTIONAL REGULATOR, GNTR FAMILY"/>
    <property type="match status" value="1"/>
</dbReference>
<dbReference type="InterPro" id="IPR036388">
    <property type="entry name" value="WH-like_DNA-bd_sf"/>
</dbReference>
<dbReference type="RefSeq" id="WP_208981133.1">
    <property type="nucleotide sequence ID" value="NZ_CXWD01000003.1"/>
</dbReference>
<dbReference type="GO" id="GO:0003700">
    <property type="term" value="F:DNA-binding transcription factor activity"/>
    <property type="evidence" value="ECO:0007669"/>
    <property type="project" value="InterPro"/>
</dbReference>
<organism evidence="5 6">
    <name type="scientific">Roseibium alexandrii</name>
    <dbReference type="NCBI Taxonomy" id="388408"/>
    <lineage>
        <taxon>Bacteria</taxon>
        <taxon>Pseudomonadati</taxon>
        <taxon>Pseudomonadota</taxon>
        <taxon>Alphaproteobacteria</taxon>
        <taxon>Hyphomicrobiales</taxon>
        <taxon>Stappiaceae</taxon>
        <taxon>Roseibium</taxon>
    </lineage>
</organism>
<dbReference type="InterPro" id="IPR000524">
    <property type="entry name" value="Tscrpt_reg_HTH_GntR"/>
</dbReference>
<feature type="domain" description="HTH gntR-type" evidence="4">
    <location>
        <begin position="14"/>
        <end position="81"/>
    </location>
</feature>
<name>A0A0M6ZTG0_9HYPH</name>
<dbReference type="InterPro" id="IPR036390">
    <property type="entry name" value="WH_DNA-bd_sf"/>
</dbReference>
<evidence type="ECO:0000256" key="1">
    <source>
        <dbReference type="ARBA" id="ARBA00023015"/>
    </source>
</evidence>
<dbReference type="Proteomes" id="UP000053235">
    <property type="component" value="Unassembled WGS sequence"/>
</dbReference>
<dbReference type="SMART" id="SM00895">
    <property type="entry name" value="FCD"/>
    <property type="match status" value="1"/>
</dbReference>
<dbReference type="SMART" id="SM00345">
    <property type="entry name" value="HTH_GNTR"/>
    <property type="match status" value="1"/>
</dbReference>
<keyword evidence="6" id="KW-1185">Reference proteome</keyword>
<keyword evidence="2" id="KW-0238">DNA-binding</keyword>
<evidence type="ECO:0000313" key="6">
    <source>
        <dbReference type="Proteomes" id="UP000053235"/>
    </source>
</evidence>
<dbReference type="EMBL" id="CXWD01000003">
    <property type="protein sequence ID" value="CTQ65506.1"/>
    <property type="molecule type" value="Genomic_DNA"/>
</dbReference>
<sequence>MCKRPMPLQQAAELNLTEHTLERLRKMILCGDLAAGTRLRERTFAERLGVSRTPLREAITRLITEGLVTRNTRGTPTVSRISVSEIVEILHVRRLLECEAARQAASVNSAPEDWLNFKASIEEFVANERPNAVAHADLDFDLHMHIAKTAGSKLLAELIQGLKLKTRIFDQGEIPSRFEPGAREHIEIIDAILARNPDAAEAAMRQHIENAREAILAHIHRLS</sequence>
<gene>
    <name evidence="5" type="primary">ydfH_1</name>
    <name evidence="5" type="ORF">LAX5112_00657</name>
</gene>
<dbReference type="Pfam" id="PF00392">
    <property type="entry name" value="GntR"/>
    <property type="match status" value="1"/>
</dbReference>
<dbReference type="SUPFAM" id="SSF46785">
    <property type="entry name" value="Winged helix' DNA-binding domain"/>
    <property type="match status" value="1"/>
</dbReference>
<dbReference type="InterPro" id="IPR011711">
    <property type="entry name" value="GntR_C"/>
</dbReference>
<dbReference type="PANTHER" id="PTHR43537:SF51">
    <property type="entry name" value="HTH-TYPE TRANSCRIPTIONAL REGULATOR LGOR-RELATED"/>
    <property type="match status" value="1"/>
</dbReference>
<protein>
    <submittedName>
        <fullName evidence="5">Putative HTH-type transcriptional regulator YdfH</fullName>
    </submittedName>
</protein>
<dbReference type="PRINTS" id="PR00035">
    <property type="entry name" value="HTHGNTR"/>
</dbReference>
<dbReference type="Gene3D" id="1.20.120.530">
    <property type="entry name" value="GntR ligand-binding domain-like"/>
    <property type="match status" value="1"/>
</dbReference>
<dbReference type="Gene3D" id="1.10.10.10">
    <property type="entry name" value="Winged helix-like DNA-binding domain superfamily/Winged helix DNA-binding domain"/>
    <property type="match status" value="1"/>
</dbReference>
<dbReference type="InterPro" id="IPR008920">
    <property type="entry name" value="TF_FadR/GntR_C"/>
</dbReference>
<accession>A0A0M6ZTG0</accession>
<dbReference type="AlphaFoldDB" id="A0A0M6ZTG0"/>
<proteinExistence type="predicted"/>
<dbReference type="PROSITE" id="PS50949">
    <property type="entry name" value="HTH_GNTR"/>
    <property type="match status" value="1"/>
</dbReference>
<dbReference type="STRING" id="388408.LAX5112_00657"/>
<evidence type="ECO:0000259" key="4">
    <source>
        <dbReference type="PROSITE" id="PS50949"/>
    </source>
</evidence>
<keyword evidence="1" id="KW-0805">Transcription regulation</keyword>